<name>A0ACD3A7Q7_9AGAR</name>
<accession>A0ACD3A7Q7</accession>
<proteinExistence type="predicted"/>
<dbReference type="Proteomes" id="UP000308600">
    <property type="component" value="Unassembled WGS sequence"/>
</dbReference>
<organism evidence="1 2">
    <name type="scientific">Pluteus cervinus</name>
    <dbReference type="NCBI Taxonomy" id="181527"/>
    <lineage>
        <taxon>Eukaryota</taxon>
        <taxon>Fungi</taxon>
        <taxon>Dikarya</taxon>
        <taxon>Basidiomycota</taxon>
        <taxon>Agaricomycotina</taxon>
        <taxon>Agaricomycetes</taxon>
        <taxon>Agaricomycetidae</taxon>
        <taxon>Agaricales</taxon>
        <taxon>Pluteineae</taxon>
        <taxon>Pluteaceae</taxon>
        <taxon>Pluteus</taxon>
    </lineage>
</organism>
<protein>
    <submittedName>
        <fullName evidence="1">Uncharacterized protein</fullName>
    </submittedName>
</protein>
<sequence>MQNIAKFNKARVSGVVSVQCARHGLFTPQGTVDLAKGEAYARTDFALVNSLTDMWRLRWIRCSYDLWCHFVIHLLGRIKAMFPSALPLFEHRVTGSIPKMHIKNHVDSCQNRWSFNFLPHSGETCGESIEATWAEQNQAAATTREMNSGHRHDALDDSFGFWNWQKVQILGNRRYRDCLVRKAKYKTDFESLTKRFLQSMPEAVAAWKKMDNGSVSTKRFSEVGILYLSSMSKFTPCLDKPPTQRSAYEALLKSEFGEELQEKNKIGGKVTFVQEGIEIELEQRLLRKLVQAELQDDTAIAAARVLLIRRIRAWRQDQRTHCPALATQLPEQSDTPEELPLLLPSSFTGEQRKELGLDDLGGVEERLRVGQCYDALDRIRLAIKTFNFNCTATQAEIFGQGPNTRAQAFLRSLKADQVDDAAVYRLGREAYVKLRYPSNDEVLIGEDPLKPLLDTELWGKDTTRQPVLGDTHRHEPWFWTVDCPPGVPPSVWSIEHTLQCTILPLYTQAYPLDIVDRVQWFRLRALLERCVEEMEILEQEILHTHKSFGRLSVIWSCIGIKETHLGARSYAYKQSAMYK</sequence>
<keyword evidence="2" id="KW-1185">Reference proteome</keyword>
<reference evidence="1 2" key="1">
    <citation type="journal article" date="2019" name="Nat. Ecol. Evol.">
        <title>Megaphylogeny resolves global patterns of mushroom evolution.</title>
        <authorList>
            <person name="Varga T."/>
            <person name="Krizsan K."/>
            <person name="Foldi C."/>
            <person name="Dima B."/>
            <person name="Sanchez-Garcia M."/>
            <person name="Sanchez-Ramirez S."/>
            <person name="Szollosi G.J."/>
            <person name="Szarkandi J.G."/>
            <person name="Papp V."/>
            <person name="Albert L."/>
            <person name="Andreopoulos W."/>
            <person name="Angelini C."/>
            <person name="Antonin V."/>
            <person name="Barry K.W."/>
            <person name="Bougher N.L."/>
            <person name="Buchanan P."/>
            <person name="Buyck B."/>
            <person name="Bense V."/>
            <person name="Catcheside P."/>
            <person name="Chovatia M."/>
            <person name="Cooper J."/>
            <person name="Damon W."/>
            <person name="Desjardin D."/>
            <person name="Finy P."/>
            <person name="Geml J."/>
            <person name="Haridas S."/>
            <person name="Hughes K."/>
            <person name="Justo A."/>
            <person name="Karasinski D."/>
            <person name="Kautmanova I."/>
            <person name="Kiss B."/>
            <person name="Kocsube S."/>
            <person name="Kotiranta H."/>
            <person name="LaButti K.M."/>
            <person name="Lechner B.E."/>
            <person name="Liimatainen K."/>
            <person name="Lipzen A."/>
            <person name="Lukacs Z."/>
            <person name="Mihaltcheva S."/>
            <person name="Morgado L.N."/>
            <person name="Niskanen T."/>
            <person name="Noordeloos M.E."/>
            <person name="Ohm R.A."/>
            <person name="Ortiz-Santana B."/>
            <person name="Ovrebo C."/>
            <person name="Racz N."/>
            <person name="Riley R."/>
            <person name="Savchenko A."/>
            <person name="Shiryaev A."/>
            <person name="Soop K."/>
            <person name="Spirin V."/>
            <person name="Szebenyi C."/>
            <person name="Tomsovsky M."/>
            <person name="Tulloss R.E."/>
            <person name="Uehling J."/>
            <person name="Grigoriev I.V."/>
            <person name="Vagvolgyi C."/>
            <person name="Papp T."/>
            <person name="Martin F.M."/>
            <person name="Miettinen O."/>
            <person name="Hibbett D.S."/>
            <person name="Nagy L.G."/>
        </authorList>
    </citation>
    <scope>NUCLEOTIDE SEQUENCE [LARGE SCALE GENOMIC DNA]</scope>
    <source>
        <strain evidence="1 2">NL-1719</strain>
    </source>
</reference>
<evidence type="ECO:0000313" key="2">
    <source>
        <dbReference type="Proteomes" id="UP000308600"/>
    </source>
</evidence>
<gene>
    <name evidence="1" type="ORF">BDN72DRAFT_777997</name>
</gene>
<dbReference type="EMBL" id="ML208639">
    <property type="protein sequence ID" value="TFK61666.1"/>
    <property type="molecule type" value="Genomic_DNA"/>
</dbReference>
<evidence type="ECO:0000313" key="1">
    <source>
        <dbReference type="EMBL" id="TFK61666.1"/>
    </source>
</evidence>